<keyword evidence="1" id="KW-0732">Signal</keyword>
<keyword evidence="5" id="KW-1185">Reference proteome</keyword>
<dbReference type="RefSeq" id="WP_197079158.1">
    <property type="nucleotide sequence ID" value="NZ_CP046457.1"/>
</dbReference>
<dbReference type="InterPro" id="IPR036365">
    <property type="entry name" value="PGBD-like_sf"/>
</dbReference>
<protein>
    <submittedName>
        <fullName evidence="4">Cell wall-binding protein</fullName>
    </submittedName>
</protein>
<dbReference type="GO" id="GO:0019867">
    <property type="term" value="C:outer membrane"/>
    <property type="evidence" value="ECO:0007669"/>
    <property type="project" value="InterPro"/>
</dbReference>
<dbReference type="GO" id="GO:0004553">
    <property type="term" value="F:hydrolase activity, hydrolyzing O-glycosyl compounds"/>
    <property type="evidence" value="ECO:0007669"/>
    <property type="project" value="InterPro"/>
</dbReference>
<dbReference type="SUPFAM" id="SSF50685">
    <property type="entry name" value="Barwin-like endoglucanases"/>
    <property type="match status" value="1"/>
</dbReference>
<evidence type="ECO:0000256" key="1">
    <source>
        <dbReference type="ARBA" id="ARBA00022729"/>
    </source>
</evidence>
<dbReference type="GO" id="GO:0009254">
    <property type="term" value="P:peptidoglycan turnover"/>
    <property type="evidence" value="ECO:0007669"/>
    <property type="project" value="InterPro"/>
</dbReference>
<proteinExistence type="predicted"/>
<dbReference type="Proteomes" id="UP000426444">
    <property type="component" value="Chromosome"/>
</dbReference>
<feature type="domain" description="Peptidoglycan binding-like" evidence="2">
    <location>
        <begin position="39"/>
        <end position="95"/>
    </location>
</feature>
<dbReference type="InterPro" id="IPR002477">
    <property type="entry name" value="Peptidoglycan-bd-like"/>
</dbReference>
<evidence type="ECO:0000259" key="3">
    <source>
        <dbReference type="Pfam" id="PF06725"/>
    </source>
</evidence>
<dbReference type="KEGG" id="salq:SYNTR_0474"/>
<dbReference type="InterPro" id="IPR036366">
    <property type="entry name" value="PGBDSf"/>
</dbReference>
<dbReference type="InterPro" id="IPR036908">
    <property type="entry name" value="RlpA-like_sf"/>
</dbReference>
<dbReference type="Gene3D" id="1.10.101.10">
    <property type="entry name" value="PGBD-like superfamily/PGBD"/>
    <property type="match status" value="2"/>
</dbReference>
<reference evidence="5" key="1">
    <citation type="journal article" date="2019" name="Microbiology">
        <title>Complete Genome Sequence of an Uncultured Bacterium of the Candidate Phylum Bipolaricaulota.</title>
        <authorList>
            <person name="Kadnikov V.V."/>
            <person name="Mardanov A.V."/>
            <person name="Beletsky A.V."/>
            <person name="Frank Y.A."/>
            <person name="Karnachuk O.V."/>
            <person name="Ravin N.V."/>
        </authorList>
    </citation>
    <scope>NUCLEOTIDE SEQUENCE [LARGE SCALE GENOMIC DNA]</scope>
</reference>
<dbReference type="InterPro" id="IPR051933">
    <property type="entry name" value="Resuscitation_pf_RpfB"/>
</dbReference>
<organism evidence="4 5">
    <name type="scientific">Candidatus Syntrophocurvum alkaliphilum</name>
    <dbReference type="NCBI Taxonomy" id="2293317"/>
    <lineage>
        <taxon>Bacteria</taxon>
        <taxon>Bacillati</taxon>
        <taxon>Bacillota</taxon>
        <taxon>Clostridia</taxon>
        <taxon>Eubacteriales</taxon>
        <taxon>Syntrophomonadaceae</taxon>
        <taxon>Candidatus Syntrophocurvum</taxon>
    </lineage>
</organism>
<dbReference type="EMBL" id="CP046457">
    <property type="protein sequence ID" value="QGT99067.1"/>
    <property type="molecule type" value="Genomic_DNA"/>
</dbReference>
<feature type="domain" description="Peptidoglycan binding-like" evidence="2">
    <location>
        <begin position="118"/>
        <end position="173"/>
    </location>
</feature>
<dbReference type="Pfam" id="PF01471">
    <property type="entry name" value="PG_binding_1"/>
    <property type="match status" value="2"/>
</dbReference>
<evidence type="ECO:0000313" key="4">
    <source>
        <dbReference type="EMBL" id="QGT99067.1"/>
    </source>
</evidence>
<dbReference type="Pfam" id="PF06725">
    <property type="entry name" value="3D"/>
    <property type="match status" value="1"/>
</dbReference>
<dbReference type="PANTHER" id="PTHR39160">
    <property type="entry name" value="CELL WALL-BINDING PROTEIN YOCH"/>
    <property type="match status" value="1"/>
</dbReference>
<gene>
    <name evidence="4" type="ORF">SYNTR_0474</name>
</gene>
<dbReference type="CDD" id="cd22786">
    <property type="entry name" value="DPBB_YuiC-like"/>
    <property type="match status" value="1"/>
</dbReference>
<feature type="domain" description="3D" evidence="3">
    <location>
        <begin position="219"/>
        <end position="277"/>
    </location>
</feature>
<dbReference type="Gene3D" id="2.40.40.10">
    <property type="entry name" value="RlpA-like domain"/>
    <property type="match status" value="1"/>
</dbReference>
<dbReference type="InterPro" id="IPR010611">
    <property type="entry name" value="3D_dom"/>
</dbReference>
<sequence>MVKNNILSFFVLCFFVIGLLTLSVDNIYADQQTLRWGSTGSEVSLVQKTLNEKGYSCGPVDGIFGALTFNAVVSFQRDTNINVDGIVGPQTRQALGLVATSNEDSKNNSFTPLQWGSSGQEVRDLQQILNSKGYAVGTVDGVFDERTYNAVVEFQKDAQLTVDGVVDHKTKTSLGLNKITQNSNTRTMVATAYCPCDQCNYPWGGYPSYIGLPLGKGIIAVDPNVIPLGTRLYVEGYGYGVAADTGGAINGNKIDLCFETHEEALRWGIQNIEVTILDKINK</sequence>
<accession>A0A6I6D9B1</accession>
<evidence type="ECO:0000259" key="2">
    <source>
        <dbReference type="Pfam" id="PF01471"/>
    </source>
</evidence>
<name>A0A6I6D9B1_9FIRM</name>
<dbReference type="SUPFAM" id="SSF47090">
    <property type="entry name" value="PGBD-like"/>
    <property type="match status" value="2"/>
</dbReference>
<dbReference type="AlphaFoldDB" id="A0A6I6D9B1"/>
<dbReference type="PANTHER" id="PTHR39160:SF4">
    <property type="entry name" value="RESUSCITATION-PROMOTING FACTOR RPFB"/>
    <property type="match status" value="1"/>
</dbReference>
<evidence type="ECO:0000313" key="5">
    <source>
        <dbReference type="Proteomes" id="UP000426444"/>
    </source>
</evidence>